<sequence length="186" mass="20160">MVSFTRATRANRTDLCVISKYVGRVVANSVRSRRIARGLLALVCVAAAAAGGVVAWRIDERAQPCWSVRQFIEFNRDTQASLKAKTRFAPPGSYEPDVVPAAGDYQAWLDGLQQHAGQVTAPELSAHAQRAAALAREFMKDANQMNAELDKQDPLKPQLPPSAKAAGQVNREFGDELATLARACPT</sequence>
<geneLocation type="plasmid" evidence="2 3">
    <name>unnamed 1</name>
</geneLocation>
<dbReference type="AlphaFoldDB" id="A0A7U5RY83"/>
<reference evidence="2 3" key="1">
    <citation type="journal article" date="2017" name="Lancet Infect. Dis.">
        <title>Global outbreak of severe Mycobacterium chimaera disease after cardiac surgery: a molecular epidemiological study.</title>
        <authorList>
            <person name="van Ingen J."/>
            <person name="Kohl T."/>
            <person name="Kranzer K."/>
            <person name="Hasse B."/>
            <person name="Keller P."/>
            <person name="Szafranska A."/>
            <person name="Hillemann D."/>
            <person name="Chand M."/>
            <person name="Schreiber P."/>
            <person name="Sommerstein R."/>
            <person name="Berger C."/>
            <person name="Genoni M."/>
            <person name="Ruegg C."/>
            <person name="Troillet N."/>
            <person name="Widmer A.F."/>
            <person name="Becker S.L."/>
            <person name="Herrmann M."/>
            <person name="Eckmanns T."/>
            <person name="Haller S."/>
            <person name="Hoeller C."/>
            <person name="Debast S.B."/>
            <person name="Wolfhagen M.J."/>
            <person name="Hopman J."/>
            <person name="Kluytmans J."/>
            <person name="Langelaar M."/>
            <person name="Notermans D.W."/>
            <person name="ten Oever J."/>
            <person name="van den Barselaar P."/>
            <person name="Vonk A.B.A."/>
            <person name="Vos M.C."/>
            <person name="Ahmed N."/>
            <person name="Brown T."/>
            <person name="Crook D."/>
            <person name="Lamagni T."/>
            <person name="Phin N."/>
            <person name="Smith E.G."/>
            <person name="Zambon M."/>
            <person name="Serr A."/>
            <person name="Goetting T."/>
            <person name="Ebner W."/>
            <person name="Thuermer A."/>
            <person name="Utpatel C."/>
            <person name="Sproer C."/>
            <person name="Bunk B."/>
            <person name="Nubel U."/>
            <person name="Bloemberg G."/>
            <person name="Bottger E."/>
            <person name="Niemann S."/>
            <person name="Wagner D."/>
            <person name="Sax H."/>
        </authorList>
    </citation>
    <scope>NUCLEOTIDE SEQUENCE [LARGE SCALE GENOMIC DNA]</scope>
    <source>
        <strain evidence="2 3">ZUERICH-2</strain>
        <plasmid evidence="2 3">unnamed 1</plasmid>
    </source>
</reference>
<name>A0A7U5RY83_MYCIT</name>
<keyword evidence="1" id="KW-0472">Membrane</keyword>
<proteinExistence type="predicted"/>
<evidence type="ECO:0000313" key="2">
    <source>
        <dbReference type="EMBL" id="ASL18182.1"/>
    </source>
</evidence>
<feature type="transmembrane region" description="Helical" evidence="1">
    <location>
        <begin position="39"/>
        <end position="58"/>
    </location>
</feature>
<keyword evidence="1" id="KW-0812">Transmembrane</keyword>
<keyword evidence="2" id="KW-0614">Plasmid</keyword>
<evidence type="ECO:0000256" key="1">
    <source>
        <dbReference type="SAM" id="Phobius"/>
    </source>
</evidence>
<evidence type="ECO:0000313" key="3">
    <source>
        <dbReference type="Proteomes" id="UP000198286"/>
    </source>
</evidence>
<dbReference type="EMBL" id="CP015268">
    <property type="protein sequence ID" value="ASL18182.1"/>
    <property type="molecule type" value="Genomic_DNA"/>
</dbReference>
<protein>
    <submittedName>
        <fullName evidence="2">Uncharacterized protein</fullName>
    </submittedName>
</protein>
<gene>
    <name evidence="2" type="ORF">MYCOZU2_05837</name>
</gene>
<accession>A0A7U5RY83</accession>
<dbReference type="Proteomes" id="UP000198286">
    <property type="component" value="Plasmid unnamed 1"/>
</dbReference>
<organism evidence="2 3">
    <name type="scientific">Mycobacterium intracellulare subsp. chimaera</name>
    <dbReference type="NCBI Taxonomy" id="222805"/>
    <lineage>
        <taxon>Bacteria</taxon>
        <taxon>Bacillati</taxon>
        <taxon>Actinomycetota</taxon>
        <taxon>Actinomycetes</taxon>
        <taxon>Mycobacteriales</taxon>
        <taxon>Mycobacteriaceae</taxon>
        <taxon>Mycobacterium</taxon>
        <taxon>Mycobacterium avium complex (MAC)</taxon>
    </lineage>
</organism>
<keyword evidence="1" id="KW-1133">Transmembrane helix</keyword>